<reference evidence="20" key="1">
    <citation type="submission" date="2021-01" db="EMBL/GenBank/DDBJ databases">
        <authorList>
            <person name="Lovell J.T."/>
            <person name="Bentley N."/>
            <person name="Bhattarai G."/>
            <person name="Jenkins J.W."/>
            <person name="Sreedasyam A."/>
            <person name="Alarcon Y."/>
            <person name="Bock C."/>
            <person name="Boston L."/>
            <person name="Carlson J."/>
            <person name="Cervantes K."/>
            <person name="Clermont K."/>
            <person name="Krom N."/>
            <person name="Kubenka K."/>
            <person name="Mamidi S."/>
            <person name="Mattison C."/>
            <person name="Monteros M."/>
            <person name="Pisani C."/>
            <person name="Plott C."/>
            <person name="Rajasekar S."/>
            <person name="Rhein H.S."/>
            <person name="Rohla C."/>
            <person name="Song M."/>
            <person name="Hilaire R.S."/>
            <person name="Shu S."/>
            <person name="Wells L."/>
            <person name="Wang X."/>
            <person name="Webber J."/>
            <person name="Heerema R.J."/>
            <person name="Klein P."/>
            <person name="Conner P."/>
            <person name="Grauke L."/>
            <person name="Grimwood J."/>
            <person name="Schmutz J."/>
            <person name="Randall J.J."/>
        </authorList>
    </citation>
    <scope>NUCLEOTIDE SEQUENCE</scope>
    <source>
        <tissue evidence="20">Leaf</tissue>
    </source>
</reference>
<evidence type="ECO:0000256" key="17">
    <source>
        <dbReference type="SAM" id="Phobius"/>
    </source>
</evidence>
<evidence type="ECO:0000256" key="8">
    <source>
        <dbReference type="ARBA" id="ARBA00022737"/>
    </source>
</evidence>
<sequence>MGQRTRLILLLLSIQCLVLKVTANDDYKALISLMDVLENTPPNWVGADPCGGNWDGIVCTNSRVTSIVLTSMNLTGELSGEIQLLSELQTLDLSYNKNITGQLPSSIGNLQKLVNLNLIGCSFFGTIPDAIGNLPQLTTLSLNNNRFNGPIPASIGNLSNLYWLDLAENQLSGPIPVSNGSKPGLDMLVHAKHFHLEKNKLSGEIQPQLFNSSMVLIHLLLNGNNLTGSIPDTIGLVQTLQVIRFDGNSLSGPVPLNLSSLANVGELYLSNNKLTGPIPNLAGMNFLKYMDLSNNDFEAPNIPTWFSTLQSLTTIVMENAGLQGPVPVSLFSLLNLQTVVLRNNQLNGTLNISITYSNQLQLIDLQNNSIVSFIDTAGGYNRDLILVDNPVCKKAEVTKSYCVVSQSNNSSYSTPQNSCLPVLCNLDQIPSPNCKCAYPYMGTLFFRAPSFSDLGIVSYYKALEKSLMEYSQSAKLPVDSVSLSNPIRDSSMNLELSLEVFPSGQDRFNRTGISRIGFGLSSQSFKPPTDFGPFYFIADPYGHYAGGPKESKKSWSTGIIIGAAAGGSILLLLLLLVGTYAFRQKRRAERASEQLNPFGKITHWDPKSSGGIPQLKGARSFSFEELKKYTNKFSEANSIGSGGYGKVYRGTLPAGQLIAIKRAQTESMQGGLEFKTEIELLSRVHHKNLVSLVGFCFDQGEQMLVYEYVPNGTLKDSLSGKSGIRLDWMRRLKVALGAARGLAYLHELANPPIIHRDIKSTNILLDERLNAKVADFGLSKPMGDGEKDHVTTQVKGTMGYLDPEYYMTQQLTEKSDVYSFGVLMLELITARMPIERGKYIVRVVRTAMDRTKVLYNLHEVLDPTIGLQTSPKGLEKIVDLALSCVEESGANRPAMGMVVKTIENIMQLAGLNADAESASTSESYEVTKENSHHPYSNEGFEYSGVYTTLKIEPH</sequence>
<evidence type="ECO:0000256" key="16">
    <source>
        <dbReference type="PROSITE-ProRule" id="PRU10141"/>
    </source>
</evidence>
<evidence type="ECO:0000256" key="6">
    <source>
        <dbReference type="ARBA" id="ARBA00022692"/>
    </source>
</evidence>
<evidence type="ECO:0000256" key="13">
    <source>
        <dbReference type="ARBA" id="ARBA00023136"/>
    </source>
</evidence>
<feature type="chain" id="PRO_5037435712" description="non-specific serine/threonine protein kinase" evidence="18">
    <location>
        <begin position="24"/>
        <end position="954"/>
    </location>
</feature>
<keyword evidence="10" id="KW-0418">Kinase</keyword>
<keyword evidence="11 16" id="KW-0067">ATP-binding</keyword>
<dbReference type="EMBL" id="CM031829">
    <property type="protein sequence ID" value="KAG6710343.1"/>
    <property type="molecule type" value="Genomic_DNA"/>
</dbReference>
<feature type="transmembrane region" description="Helical" evidence="17">
    <location>
        <begin position="559"/>
        <end position="582"/>
    </location>
</feature>
<dbReference type="GO" id="GO:0004674">
    <property type="term" value="F:protein serine/threonine kinase activity"/>
    <property type="evidence" value="ECO:0007669"/>
    <property type="project" value="UniProtKB-KW"/>
</dbReference>
<dbReference type="Pfam" id="PF00560">
    <property type="entry name" value="LRR_1"/>
    <property type="match status" value="5"/>
</dbReference>
<name>A0A922EYY2_CARIL</name>
<evidence type="ECO:0000256" key="15">
    <source>
        <dbReference type="ARBA" id="ARBA00023180"/>
    </source>
</evidence>
<comment type="caution">
    <text evidence="20">The sequence shown here is derived from an EMBL/GenBank/DDBJ whole genome shotgun (WGS) entry which is preliminary data.</text>
</comment>
<dbReference type="FunFam" id="3.30.200.20:FF:000328">
    <property type="entry name" value="Leucine-rich repeat protein kinase family protein"/>
    <property type="match status" value="1"/>
</dbReference>
<keyword evidence="3" id="KW-0723">Serine/threonine-protein kinase</keyword>
<feature type="signal peptide" evidence="18">
    <location>
        <begin position="1"/>
        <end position="23"/>
    </location>
</feature>
<organism evidence="20 21">
    <name type="scientific">Carya illinoinensis</name>
    <name type="common">Pecan</name>
    <dbReference type="NCBI Taxonomy" id="32201"/>
    <lineage>
        <taxon>Eukaryota</taxon>
        <taxon>Viridiplantae</taxon>
        <taxon>Streptophyta</taxon>
        <taxon>Embryophyta</taxon>
        <taxon>Tracheophyta</taxon>
        <taxon>Spermatophyta</taxon>
        <taxon>Magnoliopsida</taxon>
        <taxon>eudicotyledons</taxon>
        <taxon>Gunneridae</taxon>
        <taxon>Pentapetalae</taxon>
        <taxon>rosids</taxon>
        <taxon>fabids</taxon>
        <taxon>Fagales</taxon>
        <taxon>Juglandaceae</taxon>
        <taxon>Carya</taxon>
    </lineage>
</organism>
<evidence type="ECO:0000256" key="1">
    <source>
        <dbReference type="ARBA" id="ARBA00004479"/>
    </source>
</evidence>
<evidence type="ECO:0000256" key="7">
    <source>
        <dbReference type="ARBA" id="ARBA00022729"/>
    </source>
</evidence>
<keyword evidence="7 18" id="KW-0732">Signal</keyword>
<evidence type="ECO:0000313" key="20">
    <source>
        <dbReference type="EMBL" id="KAG6710343.1"/>
    </source>
</evidence>
<comment type="subcellular location">
    <subcellularLocation>
        <location evidence="1">Membrane</location>
        <topology evidence="1">Single-pass type I membrane protein</topology>
    </subcellularLocation>
</comment>
<dbReference type="AlphaFoldDB" id="A0A922EYY2"/>
<dbReference type="InterPro" id="IPR001611">
    <property type="entry name" value="Leu-rich_rpt"/>
</dbReference>
<keyword evidence="13 17" id="KW-0472">Membrane</keyword>
<dbReference type="PANTHER" id="PTHR45974">
    <property type="entry name" value="RECEPTOR-LIKE PROTEIN 55"/>
    <property type="match status" value="1"/>
</dbReference>
<dbReference type="SMART" id="SM00220">
    <property type="entry name" value="S_TKc"/>
    <property type="match status" value="1"/>
</dbReference>
<evidence type="ECO:0000256" key="18">
    <source>
        <dbReference type="SAM" id="SignalP"/>
    </source>
</evidence>
<evidence type="ECO:0000256" key="12">
    <source>
        <dbReference type="ARBA" id="ARBA00022989"/>
    </source>
</evidence>
<evidence type="ECO:0000256" key="3">
    <source>
        <dbReference type="ARBA" id="ARBA00022527"/>
    </source>
</evidence>
<evidence type="ECO:0000256" key="11">
    <source>
        <dbReference type="ARBA" id="ARBA00022840"/>
    </source>
</evidence>
<proteinExistence type="predicted"/>
<dbReference type="PROSITE" id="PS00107">
    <property type="entry name" value="PROTEIN_KINASE_ATP"/>
    <property type="match status" value="1"/>
</dbReference>
<gene>
    <name evidence="20" type="ORF">I3842_05G000400</name>
</gene>
<keyword evidence="14" id="KW-0675">Receptor</keyword>
<dbReference type="FunFam" id="1.10.510.10:FF:000453">
    <property type="entry name" value="LRR receptor-like serine/threonine-protein kinase HSL2"/>
    <property type="match status" value="1"/>
</dbReference>
<dbReference type="GO" id="GO:0005524">
    <property type="term" value="F:ATP binding"/>
    <property type="evidence" value="ECO:0007669"/>
    <property type="project" value="UniProtKB-UniRule"/>
</dbReference>
<dbReference type="Pfam" id="PF07714">
    <property type="entry name" value="PK_Tyr_Ser-Thr"/>
    <property type="match status" value="1"/>
</dbReference>
<dbReference type="InterPro" id="IPR008271">
    <property type="entry name" value="Ser/Thr_kinase_AS"/>
</dbReference>
<dbReference type="EC" id="2.7.11.1" evidence="2"/>
<feature type="binding site" evidence="16">
    <location>
        <position position="661"/>
    </location>
    <ligand>
        <name>ATP</name>
        <dbReference type="ChEBI" id="CHEBI:30616"/>
    </ligand>
</feature>
<dbReference type="InterPro" id="IPR017441">
    <property type="entry name" value="Protein_kinase_ATP_BS"/>
</dbReference>
<keyword evidence="12 17" id="KW-1133">Transmembrane helix</keyword>
<keyword evidence="8" id="KW-0677">Repeat</keyword>
<keyword evidence="15" id="KW-0325">Glycoprotein</keyword>
<dbReference type="InterPro" id="IPR000719">
    <property type="entry name" value="Prot_kinase_dom"/>
</dbReference>
<evidence type="ECO:0000259" key="19">
    <source>
        <dbReference type="PROSITE" id="PS50011"/>
    </source>
</evidence>
<dbReference type="CDD" id="cd14066">
    <property type="entry name" value="STKc_IRAK"/>
    <property type="match status" value="1"/>
</dbReference>
<dbReference type="PROSITE" id="PS50011">
    <property type="entry name" value="PROTEIN_KINASE_DOM"/>
    <property type="match status" value="1"/>
</dbReference>
<keyword evidence="4" id="KW-0433">Leucine-rich repeat</keyword>
<feature type="domain" description="Protein kinase" evidence="19">
    <location>
        <begin position="633"/>
        <end position="906"/>
    </location>
</feature>
<keyword evidence="6 17" id="KW-0812">Transmembrane</keyword>
<dbReference type="FunFam" id="3.80.10.10:FF:000363">
    <property type="entry name" value="Leucine-rich repeat family protein"/>
    <property type="match status" value="1"/>
</dbReference>
<keyword evidence="9 16" id="KW-0547">Nucleotide-binding</keyword>
<evidence type="ECO:0000256" key="10">
    <source>
        <dbReference type="ARBA" id="ARBA00022777"/>
    </source>
</evidence>
<evidence type="ECO:0000256" key="5">
    <source>
        <dbReference type="ARBA" id="ARBA00022679"/>
    </source>
</evidence>
<evidence type="ECO:0000256" key="9">
    <source>
        <dbReference type="ARBA" id="ARBA00022741"/>
    </source>
</evidence>
<evidence type="ECO:0000256" key="4">
    <source>
        <dbReference type="ARBA" id="ARBA00022614"/>
    </source>
</evidence>
<dbReference type="Proteomes" id="UP000811246">
    <property type="component" value="Chromosome 5"/>
</dbReference>
<evidence type="ECO:0000256" key="2">
    <source>
        <dbReference type="ARBA" id="ARBA00012513"/>
    </source>
</evidence>
<dbReference type="InterPro" id="IPR001245">
    <property type="entry name" value="Ser-Thr/Tyr_kinase_cat_dom"/>
</dbReference>
<dbReference type="FunFam" id="3.80.10.10:FF:000542">
    <property type="entry name" value="Leucine-rich repeat protein kinase family protein"/>
    <property type="match status" value="1"/>
</dbReference>
<protein>
    <recommendedName>
        <fullName evidence="2">non-specific serine/threonine protein kinase</fullName>
        <ecNumber evidence="2">2.7.11.1</ecNumber>
    </recommendedName>
</protein>
<evidence type="ECO:0000313" key="21">
    <source>
        <dbReference type="Proteomes" id="UP000811246"/>
    </source>
</evidence>
<accession>A0A922EYY2</accession>
<dbReference type="PROSITE" id="PS00108">
    <property type="entry name" value="PROTEIN_KINASE_ST"/>
    <property type="match status" value="1"/>
</dbReference>
<evidence type="ECO:0000256" key="14">
    <source>
        <dbReference type="ARBA" id="ARBA00023170"/>
    </source>
</evidence>
<dbReference type="GO" id="GO:0016020">
    <property type="term" value="C:membrane"/>
    <property type="evidence" value="ECO:0007669"/>
    <property type="project" value="UniProtKB-SubCell"/>
</dbReference>
<dbReference type="PANTHER" id="PTHR45974:SF266">
    <property type="entry name" value="LEUCINE-RICH REPEAT RECEPTOR PROTEIN KINASE HPCA1"/>
    <property type="match status" value="1"/>
</dbReference>
<keyword evidence="5" id="KW-0808">Transferase</keyword>